<sequence length="256" mass="26096">MSMREFAGVLWDLDGVLIDSSRAIVALWRRIAAGYGRWPDPAAIRRDVLGCAPEHTVAALFGDLPEDDRQDVLRQVREAEPALDFVAVPGAVALVGALRDARVPMALVTGASDRRARRVVRELGLAGAFTATVTWGETPRGKPAPDCYRLGAERLALDPADCLVVEDSPGGVRAATAAGAASVAVGEEAGLAAAGATWTAPAVAAVRAAPVPGGVRLDVAGAAAVLLRAAPAVPVPPGSGSGRGPHPASTTSVVSR</sequence>
<dbReference type="SUPFAM" id="SSF56784">
    <property type="entry name" value="HAD-like"/>
    <property type="match status" value="1"/>
</dbReference>
<dbReference type="Gene3D" id="3.40.50.1000">
    <property type="entry name" value="HAD superfamily/HAD-like"/>
    <property type="match status" value="1"/>
</dbReference>
<proteinExistence type="predicted"/>
<dbReference type="SFLD" id="SFLDS00003">
    <property type="entry name" value="Haloacid_Dehalogenase"/>
    <property type="match status" value="1"/>
</dbReference>
<feature type="region of interest" description="Disordered" evidence="1">
    <location>
        <begin position="234"/>
        <end position="256"/>
    </location>
</feature>
<dbReference type="Proteomes" id="UP000783871">
    <property type="component" value="Unassembled WGS sequence"/>
</dbReference>
<dbReference type="InterPro" id="IPR006439">
    <property type="entry name" value="HAD-SF_hydro_IA"/>
</dbReference>
<organism evidence="2 3">
    <name type="scientific">Micromonospora thermarum</name>
    <dbReference type="NCBI Taxonomy" id="2720024"/>
    <lineage>
        <taxon>Bacteria</taxon>
        <taxon>Bacillati</taxon>
        <taxon>Actinomycetota</taxon>
        <taxon>Actinomycetes</taxon>
        <taxon>Micromonosporales</taxon>
        <taxon>Micromonosporaceae</taxon>
        <taxon>Micromonospora</taxon>
    </lineage>
</organism>
<dbReference type="PANTHER" id="PTHR43481">
    <property type="entry name" value="FRUCTOSE-1-PHOSPHATE PHOSPHATASE"/>
    <property type="match status" value="1"/>
</dbReference>
<evidence type="ECO:0000313" key="3">
    <source>
        <dbReference type="Proteomes" id="UP000783871"/>
    </source>
</evidence>
<evidence type="ECO:0000256" key="1">
    <source>
        <dbReference type="SAM" id="MobiDB-lite"/>
    </source>
</evidence>
<dbReference type="NCBIfam" id="TIGR01509">
    <property type="entry name" value="HAD-SF-IA-v3"/>
    <property type="match status" value="1"/>
</dbReference>
<dbReference type="SFLD" id="SFLDG01129">
    <property type="entry name" value="C1.5:_HAD__Beta-PGM__Phosphata"/>
    <property type="match status" value="1"/>
</dbReference>
<dbReference type="InterPro" id="IPR036412">
    <property type="entry name" value="HAD-like_sf"/>
</dbReference>
<reference evidence="2 3" key="1">
    <citation type="submission" date="2020-03" db="EMBL/GenBank/DDBJ databases">
        <title>WGS of actinomycetes isolated from Thailand.</title>
        <authorList>
            <person name="Thawai C."/>
        </authorList>
    </citation>
    <scope>NUCLEOTIDE SEQUENCE [LARGE SCALE GENOMIC DNA]</scope>
    <source>
        <strain evidence="2 3">HSS6-12</strain>
    </source>
</reference>
<accession>A0ABX0ZCE6</accession>
<dbReference type="CDD" id="cd07505">
    <property type="entry name" value="HAD_BPGM-like"/>
    <property type="match status" value="1"/>
</dbReference>
<protein>
    <submittedName>
        <fullName evidence="2">HAD family phosphatase</fullName>
    </submittedName>
</protein>
<dbReference type="InterPro" id="IPR051806">
    <property type="entry name" value="HAD-like_SPP"/>
</dbReference>
<evidence type="ECO:0000313" key="2">
    <source>
        <dbReference type="EMBL" id="NJP33630.1"/>
    </source>
</evidence>
<keyword evidence="3" id="KW-1185">Reference proteome</keyword>
<dbReference type="InterPro" id="IPR023198">
    <property type="entry name" value="PGP-like_dom2"/>
</dbReference>
<name>A0ABX0ZCE6_9ACTN</name>
<comment type="caution">
    <text evidence="2">The sequence shown here is derived from an EMBL/GenBank/DDBJ whole genome shotgun (WGS) entry which is preliminary data.</text>
</comment>
<dbReference type="InterPro" id="IPR023214">
    <property type="entry name" value="HAD_sf"/>
</dbReference>
<dbReference type="PANTHER" id="PTHR43481:SF4">
    <property type="entry name" value="GLYCEROL-1-PHOSPHATE PHOSPHOHYDROLASE 1-RELATED"/>
    <property type="match status" value="1"/>
</dbReference>
<gene>
    <name evidence="2" type="ORF">HCJ94_16985</name>
</gene>
<dbReference type="EMBL" id="JAATEO010000017">
    <property type="protein sequence ID" value="NJP33630.1"/>
    <property type="molecule type" value="Genomic_DNA"/>
</dbReference>
<dbReference type="Pfam" id="PF00702">
    <property type="entry name" value="Hydrolase"/>
    <property type="match status" value="1"/>
</dbReference>
<dbReference type="Gene3D" id="1.10.150.240">
    <property type="entry name" value="Putative phosphatase, domain 2"/>
    <property type="match status" value="1"/>
</dbReference>